<dbReference type="Proteomes" id="UP000095280">
    <property type="component" value="Unplaced"/>
</dbReference>
<evidence type="ECO:0000313" key="2">
    <source>
        <dbReference type="WBParaSite" id="maker-unitig_44023-snap-gene-0.2-mRNA-1"/>
    </source>
</evidence>
<keyword evidence="1" id="KW-1185">Reference proteome</keyword>
<organism evidence="1 2">
    <name type="scientific">Macrostomum lignano</name>
    <dbReference type="NCBI Taxonomy" id="282301"/>
    <lineage>
        <taxon>Eukaryota</taxon>
        <taxon>Metazoa</taxon>
        <taxon>Spiralia</taxon>
        <taxon>Lophotrochozoa</taxon>
        <taxon>Platyhelminthes</taxon>
        <taxon>Rhabditophora</taxon>
        <taxon>Macrostomorpha</taxon>
        <taxon>Macrostomida</taxon>
        <taxon>Macrostomidae</taxon>
        <taxon>Macrostomum</taxon>
    </lineage>
</organism>
<evidence type="ECO:0000313" key="1">
    <source>
        <dbReference type="Proteomes" id="UP000095280"/>
    </source>
</evidence>
<protein>
    <submittedName>
        <fullName evidence="2">Alternative protein</fullName>
    </submittedName>
</protein>
<dbReference type="AlphaFoldDB" id="A0A1I8FQ74"/>
<reference evidence="2" key="1">
    <citation type="submission" date="2016-11" db="UniProtKB">
        <authorList>
            <consortium name="WormBaseParasite"/>
        </authorList>
    </citation>
    <scope>IDENTIFICATION</scope>
</reference>
<name>A0A1I8FQ74_9PLAT</name>
<accession>A0A1I8FQ74</accession>
<proteinExistence type="predicted"/>
<sequence>MPAQRWQCARHRPICATKSCWCSLLTRWPRWPGWPRPCSTGWAAGWLSSGRVRPPAAQSRDCPGARSTF</sequence>
<dbReference type="WBParaSite" id="maker-unitig_44023-snap-gene-0.2-mRNA-1">
    <property type="protein sequence ID" value="maker-unitig_44023-snap-gene-0.2-mRNA-1"/>
    <property type="gene ID" value="maker-unitig_44023-snap-gene-0.2"/>
</dbReference>